<organism evidence="4 5">
    <name type="scientific">Glutamicibacter soli</name>
    <dbReference type="NCBI Taxonomy" id="453836"/>
    <lineage>
        <taxon>Bacteria</taxon>
        <taxon>Bacillati</taxon>
        <taxon>Actinomycetota</taxon>
        <taxon>Actinomycetes</taxon>
        <taxon>Micrococcales</taxon>
        <taxon>Micrococcaceae</taxon>
        <taxon>Glutamicibacter</taxon>
    </lineage>
</organism>
<dbReference type="EMBL" id="POAF01000002">
    <property type="protein sequence ID" value="RBM02597.1"/>
    <property type="molecule type" value="Genomic_DNA"/>
</dbReference>
<gene>
    <name evidence="4" type="ORF">C1H84_03940</name>
</gene>
<feature type="domain" description="GFO/IDH/MocA-like oxidoreductase" evidence="3">
    <location>
        <begin position="144"/>
        <end position="266"/>
    </location>
</feature>
<dbReference type="GO" id="GO:0000166">
    <property type="term" value="F:nucleotide binding"/>
    <property type="evidence" value="ECO:0007669"/>
    <property type="project" value="InterPro"/>
</dbReference>
<keyword evidence="1" id="KW-0520">NAD</keyword>
<protein>
    <submittedName>
        <fullName evidence="4">Oxidoreductase</fullName>
    </submittedName>
</protein>
<dbReference type="PANTHER" id="PTHR43249">
    <property type="entry name" value="UDP-N-ACETYL-2-AMINO-2-DEOXY-D-GLUCURONATE OXIDASE"/>
    <property type="match status" value="1"/>
</dbReference>
<proteinExistence type="predicted"/>
<dbReference type="Pfam" id="PF22725">
    <property type="entry name" value="GFO_IDH_MocA_C3"/>
    <property type="match status" value="1"/>
</dbReference>
<accession>A0A365YJM6</accession>
<name>A0A365YJM6_9MICC</name>
<evidence type="ECO:0000259" key="2">
    <source>
        <dbReference type="Pfam" id="PF01408"/>
    </source>
</evidence>
<evidence type="ECO:0000313" key="5">
    <source>
        <dbReference type="Proteomes" id="UP000252167"/>
    </source>
</evidence>
<dbReference type="RefSeq" id="WP_113606606.1">
    <property type="nucleotide sequence ID" value="NZ_POAF01000002.1"/>
</dbReference>
<dbReference type="Gene3D" id="3.40.50.720">
    <property type="entry name" value="NAD(P)-binding Rossmann-like Domain"/>
    <property type="match status" value="1"/>
</dbReference>
<reference evidence="4 5" key="1">
    <citation type="submission" date="2018-01" db="EMBL/GenBank/DDBJ databases">
        <title>Glutamicibacter soli strain NHPC-3 Whole genome sequence and assembly.</title>
        <authorList>
            <person name="Choudhury P."/>
            <person name="Gupta D."/>
            <person name="Sengupta K."/>
            <person name="Jawed A."/>
            <person name="Sultana N."/>
            <person name="Saha P."/>
        </authorList>
    </citation>
    <scope>NUCLEOTIDE SEQUENCE [LARGE SCALE GENOMIC DNA]</scope>
    <source>
        <strain evidence="4 5">NHPC-3</strain>
    </source>
</reference>
<evidence type="ECO:0000259" key="3">
    <source>
        <dbReference type="Pfam" id="PF22725"/>
    </source>
</evidence>
<dbReference type="Pfam" id="PF01408">
    <property type="entry name" value="GFO_IDH_MocA"/>
    <property type="match status" value="1"/>
</dbReference>
<dbReference type="SUPFAM" id="SSF51735">
    <property type="entry name" value="NAD(P)-binding Rossmann-fold domains"/>
    <property type="match status" value="1"/>
</dbReference>
<feature type="domain" description="Gfo/Idh/MocA-like oxidoreductase N-terminal" evidence="2">
    <location>
        <begin position="16"/>
        <end position="132"/>
    </location>
</feature>
<evidence type="ECO:0000313" key="4">
    <source>
        <dbReference type="EMBL" id="RBM02597.1"/>
    </source>
</evidence>
<dbReference type="InterPro" id="IPR052515">
    <property type="entry name" value="Gfo/Idh/MocA_Oxidoreductase"/>
</dbReference>
<sequence length="387" mass="40870">MPTPPRTATTDAPRALRVGIVGCGNISANHLEAFQALDSVTVAALCDVDGARAAAMAAEYSVEHAVDSVERLLELGLDIVSVCTPHPTHQQVVLAAAAAGVHVLCEKPIAVDVPAAEQMVQACAEAGVKLGVLFQRRFWPAAAELRAQIDSGALGTPVLGQVSVLLHREHEYYSAAGWRGTWAADGGGVLMTQAIHYLDLLQWYLGDVARVQGEVNTYKHGEHIEVEDSATALITFTSGAMATVLASTSADPALGVQIRITGSNGASAELSEFPEGSDGRLTLQASEHKIAARPVHPAGVDANVELSRINGALKDHHRAQITQFVAAVREDLEPAVTGREALKSLRILLAVYESARTGRPVDFAPASNQRTIVPPSVADRLYTTARA</sequence>
<dbReference type="InterPro" id="IPR055170">
    <property type="entry name" value="GFO_IDH_MocA-like_dom"/>
</dbReference>
<keyword evidence="5" id="KW-1185">Reference proteome</keyword>
<evidence type="ECO:0000256" key="1">
    <source>
        <dbReference type="ARBA" id="ARBA00023027"/>
    </source>
</evidence>
<dbReference type="InterPro" id="IPR036291">
    <property type="entry name" value="NAD(P)-bd_dom_sf"/>
</dbReference>
<dbReference type="PANTHER" id="PTHR43249:SF1">
    <property type="entry name" value="D-GLUCOSIDE 3-DEHYDROGENASE"/>
    <property type="match status" value="1"/>
</dbReference>
<dbReference type="Gene3D" id="3.30.360.10">
    <property type="entry name" value="Dihydrodipicolinate Reductase, domain 2"/>
    <property type="match status" value="1"/>
</dbReference>
<dbReference type="SUPFAM" id="SSF55347">
    <property type="entry name" value="Glyceraldehyde-3-phosphate dehydrogenase-like, C-terminal domain"/>
    <property type="match status" value="1"/>
</dbReference>
<dbReference type="InterPro" id="IPR000683">
    <property type="entry name" value="Gfo/Idh/MocA-like_OxRdtase_N"/>
</dbReference>
<dbReference type="Proteomes" id="UP000252167">
    <property type="component" value="Unassembled WGS sequence"/>
</dbReference>
<comment type="caution">
    <text evidence="4">The sequence shown here is derived from an EMBL/GenBank/DDBJ whole genome shotgun (WGS) entry which is preliminary data.</text>
</comment>
<dbReference type="AlphaFoldDB" id="A0A365YJM6"/>